<dbReference type="Gene3D" id="3.30.1330.60">
    <property type="entry name" value="OmpA-like domain"/>
    <property type="match status" value="1"/>
</dbReference>
<dbReference type="OrthoDB" id="9809164at2"/>
<evidence type="ECO:0000313" key="9">
    <source>
        <dbReference type="EMBL" id="RDU74669.1"/>
    </source>
</evidence>
<dbReference type="GO" id="GO:0051301">
    <property type="term" value="P:cell division"/>
    <property type="evidence" value="ECO:0007669"/>
    <property type="project" value="UniProtKB-KW"/>
</dbReference>
<dbReference type="PROSITE" id="PS51257">
    <property type="entry name" value="PROKAR_LIPOPROTEIN"/>
    <property type="match status" value="1"/>
</dbReference>
<accession>A0A3D8JB06</accession>
<evidence type="ECO:0000259" key="8">
    <source>
        <dbReference type="PROSITE" id="PS51123"/>
    </source>
</evidence>
<evidence type="ECO:0000256" key="5">
    <source>
        <dbReference type="ARBA" id="ARBA00023306"/>
    </source>
</evidence>
<evidence type="ECO:0000313" key="10">
    <source>
        <dbReference type="Proteomes" id="UP000256695"/>
    </source>
</evidence>
<protein>
    <submittedName>
        <fullName evidence="9">Peptidoglycan-associated lipoprotein Pal</fullName>
    </submittedName>
</protein>
<dbReference type="InterPro" id="IPR006664">
    <property type="entry name" value="OMP_bac"/>
</dbReference>
<reference evidence="9 10" key="1">
    <citation type="submission" date="2018-04" db="EMBL/GenBank/DDBJ databases">
        <title>Novel Campyloabacter and Helicobacter Species and Strains.</title>
        <authorList>
            <person name="Mannion A.J."/>
            <person name="Shen Z."/>
            <person name="Fox J.G."/>
        </authorList>
    </citation>
    <scope>NUCLEOTIDE SEQUENCE [LARGE SCALE GENOMIC DNA]</scope>
    <source>
        <strain evidence="9 10">MIT 04-9362</strain>
    </source>
</reference>
<dbReference type="PANTHER" id="PTHR30329">
    <property type="entry name" value="STATOR ELEMENT OF FLAGELLAR MOTOR COMPLEX"/>
    <property type="match status" value="1"/>
</dbReference>
<evidence type="ECO:0000256" key="3">
    <source>
        <dbReference type="ARBA" id="ARBA00023136"/>
    </source>
</evidence>
<dbReference type="PROSITE" id="PS51123">
    <property type="entry name" value="OMPA_2"/>
    <property type="match status" value="1"/>
</dbReference>
<comment type="subcellular location">
    <subcellularLocation>
        <location evidence="1">Cell outer membrane</location>
    </subcellularLocation>
</comment>
<dbReference type="PANTHER" id="PTHR30329:SF21">
    <property type="entry name" value="LIPOPROTEIN YIAD-RELATED"/>
    <property type="match status" value="1"/>
</dbReference>
<dbReference type="GO" id="GO:0009279">
    <property type="term" value="C:cell outer membrane"/>
    <property type="evidence" value="ECO:0007669"/>
    <property type="project" value="UniProtKB-SubCell"/>
</dbReference>
<dbReference type="SUPFAM" id="SSF103088">
    <property type="entry name" value="OmpA-like"/>
    <property type="match status" value="1"/>
</dbReference>
<keyword evidence="5" id="KW-0131">Cell cycle</keyword>
<keyword evidence="9" id="KW-0449">Lipoprotein</keyword>
<gene>
    <name evidence="9" type="primary">pal</name>
    <name evidence="9" type="ORF">CQA57_01045</name>
</gene>
<name>A0A3D8JB06_9HELI</name>
<evidence type="ECO:0000256" key="7">
    <source>
        <dbReference type="SAM" id="SignalP"/>
    </source>
</evidence>
<keyword evidence="4" id="KW-0998">Cell outer membrane</keyword>
<dbReference type="PRINTS" id="PR01021">
    <property type="entry name" value="OMPADOMAIN"/>
</dbReference>
<sequence length="167" mass="18803">MKKVFFSFLVVLLFAGCAKKAIMGDSDAFEEEAIQPNVVEALEEPLETKKALADGTVIASIFFDFDKFEIRSDMQSEIDKSVDIAKENDEMKILIEGNTDEFGSDEYNFALGNKRALAVKTALITRGVDKKKMQIVSFGKTKPLCTEKTNECYQKNRRGDIRLLLNK</sequence>
<dbReference type="NCBIfam" id="TIGR02802">
    <property type="entry name" value="Pal_lipo"/>
    <property type="match status" value="1"/>
</dbReference>
<feature type="domain" description="OmpA-like" evidence="8">
    <location>
        <begin position="50"/>
        <end position="167"/>
    </location>
</feature>
<keyword evidence="2" id="KW-0132">Cell division</keyword>
<dbReference type="EMBL" id="NXLX01000001">
    <property type="protein sequence ID" value="RDU74669.1"/>
    <property type="molecule type" value="Genomic_DNA"/>
</dbReference>
<keyword evidence="7" id="KW-0732">Signal</keyword>
<dbReference type="AlphaFoldDB" id="A0A3D8JB06"/>
<dbReference type="InterPro" id="IPR014169">
    <property type="entry name" value="Pal_lipo_C"/>
</dbReference>
<feature type="signal peptide" evidence="7">
    <location>
        <begin position="1"/>
        <end position="20"/>
    </location>
</feature>
<dbReference type="InterPro" id="IPR050330">
    <property type="entry name" value="Bact_OuterMem_StrucFunc"/>
</dbReference>
<evidence type="ECO:0000256" key="4">
    <source>
        <dbReference type="ARBA" id="ARBA00023237"/>
    </source>
</evidence>
<keyword evidence="10" id="KW-1185">Reference proteome</keyword>
<dbReference type="Proteomes" id="UP000256695">
    <property type="component" value="Unassembled WGS sequence"/>
</dbReference>
<dbReference type="CDD" id="cd07185">
    <property type="entry name" value="OmpA_C-like"/>
    <property type="match status" value="1"/>
</dbReference>
<dbReference type="InterPro" id="IPR006665">
    <property type="entry name" value="OmpA-like"/>
</dbReference>
<evidence type="ECO:0000256" key="2">
    <source>
        <dbReference type="ARBA" id="ARBA00022618"/>
    </source>
</evidence>
<feature type="chain" id="PRO_5017588715" evidence="7">
    <location>
        <begin position="21"/>
        <end position="167"/>
    </location>
</feature>
<dbReference type="Pfam" id="PF00691">
    <property type="entry name" value="OmpA"/>
    <property type="match status" value="1"/>
</dbReference>
<proteinExistence type="predicted"/>
<comment type="caution">
    <text evidence="9">The sequence shown here is derived from an EMBL/GenBank/DDBJ whole genome shotgun (WGS) entry which is preliminary data.</text>
</comment>
<dbReference type="InterPro" id="IPR036737">
    <property type="entry name" value="OmpA-like_sf"/>
</dbReference>
<organism evidence="9 10">
    <name type="scientific">Helicobacter anseris</name>
    <dbReference type="NCBI Taxonomy" id="375926"/>
    <lineage>
        <taxon>Bacteria</taxon>
        <taxon>Pseudomonadati</taxon>
        <taxon>Campylobacterota</taxon>
        <taxon>Epsilonproteobacteria</taxon>
        <taxon>Campylobacterales</taxon>
        <taxon>Helicobacteraceae</taxon>
        <taxon>Helicobacter</taxon>
    </lineage>
</organism>
<evidence type="ECO:0000256" key="1">
    <source>
        <dbReference type="ARBA" id="ARBA00004442"/>
    </source>
</evidence>
<keyword evidence="3 6" id="KW-0472">Membrane</keyword>
<evidence type="ECO:0000256" key="6">
    <source>
        <dbReference type="PROSITE-ProRule" id="PRU00473"/>
    </source>
</evidence>